<evidence type="ECO:0000256" key="7">
    <source>
        <dbReference type="ARBA" id="ARBA00023136"/>
    </source>
</evidence>
<evidence type="ECO:0000256" key="8">
    <source>
        <dbReference type="SAM" id="MobiDB-lite"/>
    </source>
</evidence>
<dbReference type="OrthoDB" id="1368at2759"/>
<protein>
    <submittedName>
        <fullName evidence="10">Bestrophin, RFP-TM, chloride channel-domain-containing protein</fullName>
    </submittedName>
</protein>
<evidence type="ECO:0000256" key="2">
    <source>
        <dbReference type="ARBA" id="ARBA00022448"/>
    </source>
</evidence>
<evidence type="ECO:0000256" key="9">
    <source>
        <dbReference type="SAM" id="Phobius"/>
    </source>
</evidence>
<organism evidence="10 11">
    <name type="scientific">Gigaspora rosea</name>
    <dbReference type="NCBI Taxonomy" id="44941"/>
    <lineage>
        <taxon>Eukaryota</taxon>
        <taxon>Fungi</taxon>
        <taxon>Fungi incertae sedis</taxon>
        <taxon>Mucoromycota</taxon>
        <taxon>Glomeromycotina</taxon>
        <taxon>Glomeromycetes</taxon>
        <taxon>Diversisporales</taxon>
        <taxon>Gigasporaceae</taxon>
        <taxon>Gigaspora</taxon>
    </lineage>
</organism>
<keyword evidence="7 9" id="KW-0472">Membrane</keyword>
<feature type="transmembrane region" description="Helical" evidence="9">
    <location>
        <begin position="63"/>
        <end position="81"/>
    </location>
</feature>
<reference evidence="10 11" key="1">
    <citation type="submission" date="2018-06" db="EMBL/GenBank/DDBJ databases">
        <title>Comparative genomics reveals the genomic features of Rhizophagus irregularis, R. cerebriforme, R. diaphanum and Gigaspora rosea, and their symbiotic lifestyle signature.</title>
        <authorList>
            <person name="Morin E."/>
            <person name="San Clemente H."/>
            <person name="Chen E.C.H."/>
            <person name="De La Providencia I."/>
            <person name="Hainaut M."/>
            <person name="Kuo A."/>
            <person name="Kohler A."/>
            <person name="Murat C."/>
            <person name="Tang N."/>
            <person name="Roy S."/>
            <person name="Loubradou J."/>
            <person name="Henrissat B."/>
            <person name="Grigoriev I.V."/>
            <person name="Corradi N."/>
            <person name="Roux C."/>
            <person name="Martin F.M."/>
        </authorList>
    </citation>
    <scope>NUCLEOTIDE SEQUENCE [LARGE SCALE GENOMIC DNA]</scope>
    <source>
        <strain evidence="10 11">DAOM 194757</strain>
    </source>
</reference>
<keyword evidence="4 9" id="KW-0812">Transmembrane</keyword>
<evidence type="ECO:0000256" key="1">
    <source>
        <dbReference type="ARBA" id="ARBA00004651"/>
    </source>
</evidence>
<accession>A0A397VDB1</accession>
<dbReference type="InterPro" id="IPR044669">
    <property type="entry name" value="YneE/VCCN1/2-like"/>
</dbReference>
<sequence length="413" mass="48297">MSKNKHAHDDLKDFYTPYVDRPSSLFAWRKSVLPKVIPQALLIAAFSALIVGLWKFTTFRLGIKSNFISITTFVVSLLLAYRTNTAYDRYWEGRRLWSTMITAIRNLARFIWVNVPNLNENEIDPEKAVVFELLAGYAIATKHYLREEDASRNLKIRLDMKPLNDECCTDDESRLKKILGKLLIYRSKTTPTRRQLIKPDLVINHNLPLEISLYLNYYISQLKRREPAEKRPDDPSITQMYVNVNTLTDCLSSLERVLRSPIPFAYAIHLLQTTWIFCLSLPFQLVQDLEWVTVPITFFASMILLGVEEIANEIENPFGRDPNDLRLDEFCKLLEMELDFVKEHNNIPNQWKSADKEQEELIELKEQKELNELKESHELNESKEPHELNESKEPHELNESNVKQELSEVKTEK</sequence>
<dbReference type="Pfam" id="PF25539">
    <property type="entry name" value="Bestrophin_2"/>
    <property type="match status" value="1"/>
</dbReference>
<dbReference type="PANTHER" id="PTHR33281:SF19">
    <property type="entry name" value="VOLTAGE-DEPENDENT ANION CHANNEL-FORMING PROTEIN YNEE"/>
    <property type="match status" value="1"/>
</dbReference>
<dbReference type="GO" id="GO:0005254">
    <property type="term" value="F:chloride channel activity"/>
    <property type="evidence" value="ECO:0007669"/>
    <property type="project" value="InterPro"/>
</dbReference>
<evidence type="ECO:0000256" key="6">
    <source>
        <dbReference type="ARBA" id="ARBA00023065"/>
    </source>
</evidence>
<keyword evidence="3" id="KW-1003">Cell membrane</keyword>
<dbReference type="Proteomes" id="UP000266673">
    <property type="component" value="Unassembled WGS sequence"/>
</dbReference>
<dbReference type="PANTHER" id="PTHR33281">
    <property type="entry name" value="UPF0187 PROTEIN YNEE"/>
    <property type="match status" value="1"/>
</dbReference>
<evidence type="ECO:0000313" key="10">
    <source>
        <dbReference type="EMBL" id="RIB20445.1"/>
    </source>
</evidence>
<dbReference type="EMBL" id="QKWP01000417">
    <property type="protein sequence ID" value="RIB20445.1"/>
    <property type="molecule type" value="Genomic_DNA"/>
</dbReference>
<gene>
    <name evidence="10" type="ORF">C2G38_2179318</name>
</gene>
<dbReference type="GO" id="GO:0005886">
    <property type="term" value="C:plasma membrane"/>
    <property type="evidence" value="ECO:0007669"/>
    <property type="project" value="UniProtKB-SubCell"/>
</dbReference>
<evidence type="ECO:0000256" key="4">
    <source>
        <dbReference type="ARBA" id="ARBA00022692"/>
    </source>
</evidence>
<comment type="subcellular location">
    <subcellularLocation>
        <location evidence="1">Cell membrane</location>
        <topology evidence="1">Multi-pass membrane protein</topology>
    </subcellularLocation>
</comment>
<feature type="transmembrane region" description="Helical" evidence="9">
    <location>
        <begin position="36"/>
        <end position="57"/>
    </location>
</feature>
<keyword evidence="5 9" id="KW-1133">Transmembrane helix</keyword>
<feature type="compositionally biased region" description="Basic and acidic residues" evidence="8">
    <location>
        <begin position="370"/>
        <end position="398"/>
    </location>
</feature>
<evidence type="ECO:0000256" key="5">
    <source>
        <dbReference type="ARBA" id="ARBA00022989"/>
    </source>
</evidence>
<keyword evidence="6" id="KW-0406">Ion transport</keyword>
<proteinExistence type="predicted"/>
<dbReference type="AlphaFoldDB" id="A0A397VDB1"/>
<comment type="caution">
    <text evidence="10">The sequence shown here is derived from an EMBL/GenBank/DDBJ whole genome shotgun (WGS) entry which is preliminary data.</text>
</comment>
<dbReference type="STRING" id="44941.A0A397VDB1"/>
<feature type="region of interest" description="Disordered" evidence="8">
    <location>
        <begin position="370"/>
        <end position="413"/>
    </location>
</feature>
<keyword evidence="2" id="KW-0813">Transport</keyword>
<name>A0A397VDB1_9GLOM</name>
<evidence type="ECO:0000256" key="3">
    <source>
        <dbReference type="ARBA" id="ARBA00022475"/>
    </source>
</evidence>
<keyword evidence="11" id="KW-1185">Reference proteome</keyword>
<evidence type="ECO:0000313" key="11">
    <source>
        <dbReference type="Proteomes" id="UP000266673"/>
    </source>
</evidence>